<accession>A0AAX6FGF1</accession>
<evidence type="ECO:0000313" key="1">
    <source>
        <dbReference type="EMBL" id="KAJ6815474.1"/>
    </source>
</evidence>
<dbReference type="EMBL" id="JANAVB010028820">
    <property type="protein sequence ID" value="KAJ6815474.1"/>
    <property type="molecule type" value="Genomic_DNA"/>
</dbReference>
<dbReference type="AlphaFoldDB" id="A0AAX6FGF1"/>
<proteinExistence type="predicted"/>
<protein>
    <recommendedName>
        <fullName evidence="3">Secreted protein</fullName>
    </recommendedName>
</protein>
<organism evidence="1 2">
    <name type="scientific">Iris pallida</name>
    <name type="common">Sweet iris</name>
    <dbReference type="NCBI Taxonomy" id="29817"/>
    <lineage>
        <taxon>Eukaryota</taxon>
        <taxon>Viridiplantae</taxon>
        <taxon>Streptophyta</taxon>
        <taxon>Embryophyta</taxon>
        <taxon>Tracheophyta</taxon>
        <taxon>Spermatophyta</taxon>
        <taxon>Magnoliopsida</taxon>
        <taxon>Liliopsida</taxon>
        <taxon>Asparagales</taxon>
        <taxon>Iridaceae</taxon>
        <taxon>Iridoideae</taxon>
        <taxon>Irideae</taxon>
        <taxon>Iris</taxon>
    </lineage>
</organism>
<gene>
    <name evidence="1" type="ORF">M6B38_133230</name>
</gene>
<name>A0AAX6FGF1_IRIPA</name>
<dbReference type="Proteomes" id="UP001140949">
    <property type="component" value="Unassembled WGS sequence"/>
</dbReference>
<keyword evidence="2" id="KW-1185">Reference proteome</keyword>
<comment type="caution">
    <text evidence="1">The sequence shown here is derived from an EMBL/GenBank/DDBJ whole genome shotgun (WGS) entry which is preliminary data.</text>
</comment>
<reference evidence="1" key="2">
    <citation type="submission" date="2023-04" db="EMBL/GenBank/DDBJ databases">
        <authorList>
            <person name="Bruccoleri R.E."/>
            <person name="Oakeley E.J."/>
            <person name="Faust A.-M."/>
            <person name="Dessus-Babus S."/>
            <person name="Altorfer M."/>
            <person name="Burckhardt D."/>
            <person name="Oertli M."/>
            <person name="Naumann U."/>
            <person name="Petersen F."/>
            <person name="Wong J."/>
        </authorList>
    </citation>
    <scope>NUCLEOTIDE SEQUENCE</scope>
    <source>
        <strain evidence="1">GSM-AAB239-AS_SAM_17_03QT</strain>
        <tissue evidence="1">Leaf</tissue>
    </source>
</reference>
<evidence type="ECO:0000313" key="2">
    <source>
        <dbReference type="Proteomes" id="UP001140949"/>
    </source>
</evidence>
<reference evidence="1" key="1">
    <citation type="journal article" date="2023" name="GigaByte">
        <title>Genome assembly of the bearded iris, Iris pallida Lam.</title>
        <authorList>
            <person name="Bruccoleri R.E."/>
            <person name="Oakeley E.J."/>
            <person name="Faust A.M.E."/>
            <person name="Altorfer M."/>
            <person name="Dessus-Babus S."/>
            <person name="Burckhardt D."/>
            <person name="Oertli M."/>
            <person name="Naumann U."/>
            <person name="Petersen F."/>
            <person name="Wong J."/>
        </authorList>
    </citation>
    <scope>NUCLEOTIDE SEQUENCE</scope>
    <source>
        <strain evidence="1">GSM-AAB239-AS_SAM_17_03QT</strain>
    </source>
</reference>
<evidence type="ECO:0008006" key="3">
    <source>
        <dbReference type="Google" id="ProtNLM"/>
    </source>
</evidence>
<dbReference type="PROSITE" id="PS51257">
    <property type="entry name" value="PROKAR_LIPOPROTEIN"/>
    <property type="match status" value="1"/>
</dbReference>
<sequence>MRRSLFLSGAPFFSAACGGARRSFGYGDELAFFSGILHHGFVVDVKIWLLCLIPFQRWFIFEESTTDPRRGMRFGS</sequence>